<evidence type="ECO:0000256" key="3">
    <source>
        <dbReference type="ARBA" id="ARBA00023125"/>
    </source>
</evidence>
<evidence type="ECO:0000256" key="2">
    <source>
        <dbReference type="ARBA" id="ARBA00023015"/>
    </source>
</evidence>
<accession>A0ABV3VVV1</accession>
<dbReference type="SUPFAM" id="SSF53850">
    <property type="entry name" value="Periplasmic binding protein-like II"/>
    <property type="match status" value="1"/>
</dbReference>
<evidence type="ECO:0000313" key="6">
    <source>
        <dbReference type="EMBL" id="MEX3745013.1"/>
    </source>
</evidence>
<dbReference type="Gene3D" id="1.10.10.10">
    <property type="entry name" value="Winged helix-like DNA-binding domain superfamily/Winged helix DNA-binding domain"/>
    <property type="match status" value="1"/>
</dbReference>
<dbReference type="InterPro" id="IPR036388">
    <property type="entry name" value="WH-like_DNA-bd_sf"/>
</dbReference>
<reference evidence="6 7" key="1">
    <citation type="submission" date="2024-07" db="EMBL/GenBank/DDBJ databases">
        <title>Characterization of a bacterium isolated from hydrolysated instant sea cucumber by whole-genome sequencing and metabolomics.</title>
        <authorList>
            <person name="Luo X."/>
            <person name="Zhang Z."/>
            <person name="Zheng Z."/>
            <person name="Zhang W."/>
            <person name="Ming T."/>
            <person name="Jiao L."/>
            <person name="Su X."/>
            <person name="Kong F."/>
            <person name="Xu J."/>
        </authorList>
    </citation>
    <scope>NUCLEOTIDE SEQUENCE [LARGE SCALE GENOMIC DNA]</scope>
    <source>
        <strain evidence="6 7">XL-2024</strain>
    </source>
</reference>
<keyword evidence="4" id="KW-0804">Transcription</keyword>
<dbReference type="PANTHER" id="PTHR30126:SF40">
    <property type="entry name" value="HTH-TYPE TRANSCRIPTIONAL REGULATOR GLTR"/>
    <property type="match status" value="1"/>
</dbReference>
<proteinExistence type="inferred from homology"/>
<evidence type="ECO:0000259" key="5">
    <source>
        <dbReference type="PROSITE" id="PS50931"/>
    </source>
</evidence>
<organism evidence="6 7">
    <name type="scientific">Lysinibacillus xylanilyticus</name>
    <dbReference type="NCBI Taxonomy" id="582475"/>
    <lineage>
        <taxon>Bacteria</taxon>
        <taxon>Bacillati</taxon>
        <taxon>Bacillota</taxon>
        <taxon>Bacilli</taxon>
        <taxon>Bacillales</taxon>
        <taxon>Bacillaceae</taxon>
        <taxon>Lysinibacillus</taxon>
    </lineage>
</organism>
<dbReference type="SUPFAM" id="SSF46785">
    <property type="entry name" value="Winged helix' DNA-binding domain"/>
    <property type="match status" value="1"/>
</dbReference>
<dbReference type="Proteomes" id="UP001558534">
    <property type="component" value="Unassembled WGS sequence"/>
</dbReference>
<dbReference type="PRINTS" id="PR00039">
    <property type="entry name" value="HTHLYSR"/>
</dbReference>
<gene>
    <name evidence="6" type="ORF">AB1300_07670</name>
</gene>
<sequence length="293" mass="33635">MNLHSLRIFTSVARLGSITAAANELRLSQPAVTIQIRNLEKELNLKLIKNKGRGIQLTTEGQYIYEQGQRLFYLEEQMTEKIKTFITKEEKIQIASSYIPINYVLPPYIAEYKLMKPNVKFFISLGNVKNVEEQLLNYQADFGFVVQGNLEREDLNFEKILDIEFYFVAHPLHKLANQTVPLKTLSKEEIVYREKGSATLDLLEAIFYTNDCPLPKVGVQMQGLHESIKVVEAGYGFMLAPSFSVTNSIESQTLARIYIDGVDIKQSLFICTRKNETIEHPFIQFLKENLDIK</sequence>
<dbReference type="Pfam" id="PF00126">
    <property type="entry name" value="HTH_1"/>
    <property type="match status" value="1"/>
</dbReference>
<keyword evidence="3" id="KW-0238">DNA-binding</keyword>
<dbReference type="InterPro" id="IPR036390">
    <property type="entry name" value="WH_DNA-bd_sf"/>
</dbReference>
<protein>
    <submittedName>
        <fullName evidence="6">LysR family transcriptional regulator</fullName>
    </submittedName>
</protein>
<dbReference type="PANTHER" id="PTHR30126">
    <property type="entry name" value="HTH-TYPE TRANSCRIPTIONAL REGULATOR"/>
    <property type="match status" value="1"/>
</dbReference>
<evidence type="ECO:0000256" key="4">
    <source>
        <dbReference type="ARBA" id="ARBA00023163"/>
    </source>
</evidence>
<evidence type="ECO:0000256" key="1">
    <source>
        <dbReference type="ARBA" id="ARBA00009437"/>
    </source>
</evidence>
<dbReference type="InterPro" id="IPR005119">
    <property type="entry name" value="LysR_subst-bd"/>
</dbReference>
<evidence type="ECO:0000313" key="7">
    <source>
        <dbReference type="Proteomes" id="UP001558534"/>
    </source>
</evidence>
<dbReference type="RefSeq" id="WP_368635920.1">
    <property type="nucleotide sequence ID" value="NZ_JBFRHK010000003.1"/>
</dbReference>
<comment type="caution">
    <text evidence="6">The sequence shown here is derived from an EMBL/GenBank/DDBJ whole genome shotgun (WGS) entry which is preliminary data.</text>
</comment>
<keyword evidence="7" id="KW-1185">Reference proteome</keyword>
<comment type="similarity">
    <text evidence="1">Belongs to the LysR transcriptional regulatory family.</text>
</comment>
<dbReference type="PROSITE" id="PS50931">
    <property type="entry name" value="HTH_LYSR"/>
    <property type="match status" value="1"/>
</dbReference>
<dbReference type="Pfam" id="PF03466">
    <property type="entry name" value="LysR_substrate"/>
    <property type="match status" value="1"/>
</dbReference>
<name>A0ABV3VVV1_9BACI</name>
<feature type="domain" description="HTH lysR-type" evidence="5">
    <location>
        <begin position="1"/>
        <end position="58"/>
    </location>
</feature>
<dbReference type="InterPro" id="IPR000847">
    <property type="entry name" value="LysR_HTH_N"/>
</dbReference>
<keyword evidence="2" id="KW-0805">Transcription regulation</keyword>
<dbReference type="EMBL" id="JBFRHK010000003">
    <property type="protein sequence ID" value="MEX3745013.1"/>
    <property type="molecule type" value="Genomic_DNA"/>
</dbReference>
<dbReference type="Gene3D" id="3.40.190.290">
    <property type="match status" value="1"/>
</dbReference>